<feature type="modified residue" description="4-aspartylphosphate" evidence="1">
    <location>
        <position position="64"/>
    </location>
</feature>
<dbReference type="Proteomes" id="UP001216253">
    <property type="component" value="Unassembled WGS sequence"/>
</dbReference>
<protein>
    <submittedName>
        <fullName evidence="3">Response regulator</fullName>
    </submittedName>
</protein>
<dbReference type="RefSeq" id="WP_275230146.1">
    <property type="nucleotide sequence ID" value="NZ_JARESE010000070.1"/>
</dbReference>
<dbReference type="InterPro" id="IPR001789">
    <property type="entry name" value="Sig_transdc_resp-reg_receiver"/>
</dbReference>
<dbReference type="InterPro" id="IPR011006">
    <property type="entry name" value="CheY-like_superfamily"/>
</dbReference>
<dbReference type="EMBL" id="JARESE010000070">
    <property type="protein sequence ID" value="MDE8654030.1"/>
    <property type="molecule type" value="Genomic_DNA"/>
</dbReference>
<dbReference type="PANTHER" id="PTHR44520:SF2">
    <property type="entry name" value="RESPONSE REGULATOR RCP1"/>
    <property type="match status" value="1"/>
</dbReference>
<organism evidence="3 4">
    <name type="scientific">Novosphingobium album</name>
    <name type="common">ex Liu et al. 2023</name>
    <dbReference type="NCBI Taxonomy" id="3031130"/>
    <lineage>
        <taxon>Bacteria</taxon>
        <taxon>Pseudomonadati</taxon>
        <taxon>Pseudomonadota</taxon>
        <taxon>Alphaproteobacteria</taxon>
        <taxon>Sphingomonadales</taxon>
        <taxon>Sphingomonadaceae</taxon>
        <taxon>Novosphingobium</taxon>
    </lineage>
</organism>
<comment type="caution">
    <text evidence="3">The sequence shown here is derived from an EMBL/GenBank/DDBJ whole genome shotgun (WGS) entry which is preliminary data.</text>
</comment>
<reference evidence="3 4" key="1">
    <citation type="submission" date="2023-03" db="EMBL/GenBank/DDBJ databases">
        <title>NovoSphingobium album sp. nov. isolated from polycyclic aromatic hydrocarbons- and heavy-metal polluted soil.</title>
        <authorList>
            <person name="Liu Z."/>
            <person name="Wang K."/>
        </authorList>
    </citation>
    <scope>NUCLEOTIDE SEQUENCE [LARGE SCALE GENOMIC DNA]</scope>
    <source>
        <strain evidence="3 4">H3SJ31-1</strain>
    </source>
</reference>
<dbReference type="PANTHER" id="PTHR44520">
    <property type="entry name" value="RESPONSE REGULATOR RCP1-RELATED"/>
    <property type="match status" value="1"/>
</dbReference>
<keyword evidence="1" id="KW-0597">Phosphoprotein</keyword>
<dbReference type="InterPro" id="IPR052893">
    <property type="entry name" value="TCS_response_regulator"/>
</dbReference>
<keyword evidence="4" id="KW-1185">Reference proteome</keyword>
<feature type="domain" description="Response regulatory" evidence="2">
    <location>
        <begin position="7"/>
        <end position="131"/>
    </location>
</feature>
<dbReference type="SMART" id="SM00448">
    <property type="entry name" value="REC"/>
    <property type="match status" value="1"/>
</dbReference>
<evidence type="ECO:0000313" key="4">
    <source>
        <dbReference type="Proteomes" id="UP001216253"/>
    </source>
</evidence>
<proteinExistence type="predicted"/>
<dbReference type="PROSITE" id="PS50110">
    <property type="entry name" value="RESPONSE_REGULATORY"/>
    <property type="match status" value="1"/>
</dbReference>
<dbReference type="Pfam" id="PF00072">
    <property type="entry name" value="Response_reg"/>
    <property type="match status" value="1"/>
</dbReference>
<accession>A0ABT5WVU3</accession>
<sequence length="141" mass="15404">MTDDKVDVLVIDDDDITAEMVERALMKVPGEFRVIAARDGVAGLEKLLGRADASVDRPNIILLDLNMPRMNGFEFLEAVRGSPELRDSVIFVLTTSDVETDRSSAYSWHVAGYMVKSSIGPKFAGLARLLGEYSSAVDLPV</sequence>
<gene>
    <name evidence="3" type="ORF">PYV00_20255</name>
</gene>
<evidence type="ECO:0000259" key="2">
    <source>
        <dbReference type="PROSITE" id="PS50110"/>
    </source>
</evidence>
<dbReference type="SUPFAM" id="SSF52172">
    <property type="entry name" value="CheY-like"/>
    <property type="match status" value="1"/>
</dbReference>
<name>A0ABT5WVU3_9SPHN</name>
<evidence type="ECO:0000256" key="1">
    <source>
        <dbReference type="PROSITE-ProRule" id="PRU00169"/>
    </source>
</evidence>
<dbReference type="Gene3D" id="3.40.50.2300">
    <property type="match status" value="1"/>
</dbReference>
<evidence type="ECO:0000313" key="3">
    <source>
        <dbReference type="EMBL" id="MDE8654030.1"/>
    </source>
</evidence>